<comment type="caution">
    <text evidence="2">The sequence shown here is derived from an EMBL/GenBank/DDBJ whole genome shotgun (WGS) entry which is preliminary data.</text>
</comment>
<dbReference type="EMBL" id="SRMO01000092">
    <property type="protein sequence ID" value="TGG90275.1"/>
    <property type="molecule type" value="Genomic_DNA"/>
</dbReference>
<feature type="signal peptide" evidence="1">
    <location>
        <begin position="1"/>
        <end position="23"/>
    </location>
</feature>
<organism evidence="2 3">
    <name type="scientific">Aphanocapsa feldmannii 277cV</name>
    <dbReference type="NCBI Taxonomy" id="2507553"/>
    <lineage>
        <taxon>Bacteria</taxon>
        <taxon>Bacillati</taxon>
        <taxon>Cyanobacteriota</taxon>
        <taxon>Cyanophyceae</taxon>
        <taxon>Oscillatoriophycideae</taxon>
        <taxon>Chroococcales</taxon>
        <taxon>Microcystaceae</taxon>
        <taxon>Aphanocapsa</taxon>
    </lineage>
</organism>
<evidence type="ECO:0000313" key="3">
    <source>
        <dbReference type="Proteomes" id="UP000317990"/>
    </source>
</evidence>
<feature type="chain" id="PRO_5022147590" description="Lipoprotein" evidence="1">
    <location>
        <begin position="24"/>
        <end position="128"/>
    </location>
</feature>
<dbReference type="PROSITE" id="PS51257">
    <property type="entry name" value="PROKAR_LIPOPROTEIN"/>
    <property type="match status" value="1"/>
</dbReference>
<evidence type="ECO:0000313" key="2">
    <source>
        <dbReference type="EMBL" id="TGG90275.1"/>
    </source>
</evidence>
<name>A0A524RKN7_9CHRO</name>
<dbReference type="AlphaFoldDB" id="A0A524RKN7"/>
<proteinExistence type="predicted"/>
<keyword evidence="1" id="KW-0732">Signal</keyword>
<evidence type="ECO:0000256" key="1">
    <source>
        <dbReference type="SAM" id="SignalP"/>
    </source>
</evidence>
<reference evidence="2 3" key="1">
    <citation type="journal article" date="2019" name="mSystems">
        <title>Life at home and on the roam: Genomic adaptions reflect the dual lifestyle of an intracellular, facultative symbiont.</title>
        <authorList>
            <person name="Burgsdorf I."/>
        </authorList>
    </citation>
    <scope>NUCLEOTIDE SEQUENCE [LARGE SCALE GENOMIC DNA]</scope>
    <source>
        <strain evidence="2">277cV</strain>
    </source>
</reference>
<protein>
    <recommendedName>
        <fullName evidence="4">Lipoprotein</fullName>
    </recommendedName>
</protein>
<sequence>MKLPIKLAAVLILLTSTAGPVLAACERSQRVRPENAPCMKGGYKNKGNRHWFPKHEAWATNLCSDKGKMVVKLDIKDRKDRTLHVSSSKKKKWKGKGHLRGIYYCKDLSHKGWTFNFDTPDWFPIGGG</sequence>
<accession>A0A524RKN7</accession>
<gene>
    <name evidence="2" type="ORF">ERJ67_11105</name>
</gene>
<evidence type="ECO:0008006" key="4">
    <source>
        <dbReference type="Google" id="ProtNLM"/>
    </source>
</evidence>
<dbReference type="Proteomes" id="UP000317990">
    <property type="component" value="Unassembled WGS sequence"/>
</dbReference>